<organism evidence="12 13">
    <name type="scientific">Syncephalastrum racemosum</name>
    <name type="common">Filamentous fungus</name>
    <dbReference type="NCBI Taxonomy" id="13706"/>
    <lineage>
        <taxon>Eukaryota</taxon>
        <taxon>Fungi</taxon>
        <taxon>Fungi incertae sedis</taxon>
        <taxon>Mucoromycota</taxon>
        <taxon>Mucoromycotina</taxon>
        <taxon>Mucoromycetes</taxon>
        <taxon>Mucorales</taxon>
        <taxon>Syncephalastraceae</taxon>
        <taxon>Syncephalastrum</taxon>
    </lineage>
</organism>
<feature type="compositionally biased region" description="Basic and acidic residues" evidence="10">
    <location>
        <begin position="1"/>
        <end position="18"/>
    </location>
</feature>
<feature type="region of interest" description="Disordered" evidence="10">
    <location>
        <begin position="222"/>
        <end position="254"/>
    </location>
</feature>
<feature type="compositionally biased region" description="Polar residues" evidence="10">
    <location>
        <begin position="683"/>
        <end position="695"/>
    </location>
</feature>
<evidence type="ECO:0000256" key="4">
    <source>
        <dbReference type="ARBA" id="ARBA00022741"/>
    </source>
</evidence>
<feature type="compositionally biased region" description="Basic residues" evidence="10">
    <location>
        <begin position="389"/>
        <end position="401"/>
    </location>
</feature>
<keyword evidence="3" id="KW-0808">Transferase</keyword>
<feature type="compositionally biased region" description="Polar residues" evidence="10">
    <location>
        <begin position="403"/>
        <end position="422"/>
    </location>
</feature>
<accession>A0A1X2HFV7</accession>
<dbReference type="Pfam" id="PF00069">
    <property type="entry name" value="Pkinase"/>
    <property type="match status" value="2"/>
</dbReference>
<dbReference type="GO" id="GO:0005524">
    <property type="term" value="F:ATP binding"/>
    <property type="evidence" value="ECO:0007669"/>
    <property type="project" value="UniProtKB-KW"/>
</dbReference>
<dbReference type="OrthoDB" id="1405469at2759"/>
<feature type="compositionally biased region" description="Basic and acidic residues" evidence="10">
    <location>
        <begin position="724"/>
        <end position="748"/>
    </location>
</feature>
<comment type="similarity">
    <text evidence="7">Belongs to the protein kinase superfamily. Ser/Thr protein kinase family. GCN2 subfamily.</text>
</comment>
<dbReference type="InterPro" id="IPR050339">
    <property type="entry name" value="CC_SR_Kinase"/>
</dbReference>
<dbReference type="EMBL" id="MCGN01000004">
    <property type="protein sequence ID" value="ORY97801.1"/>
    <property type="molecule type" value="Genomic_DNA"/>
</dbReference>
<feature type="domain" description="Protein kinase" evidence="11">
    <location>
        <begin position="272"/>
        <end position="638"/>
    </location>
</feature>
<dbReference type="GO" id="GO:0005634">
    <property type="term" value="C:nucleus"/>
    <property type="evidence" value="ECO:0007669"/>
    <property type="project" value="TreeGrafter"/>
</dbReference>
<evidence type="ECO:0000256" key="1">
    <source>
        <dbReference type="ARBA" id="ARBA00012513"/>
    </source>
</evidence>
<evidence type="ECO:0000256" key="10">
    <source>
        <dbReference type="SAM" id="MobiDB-lite"/>
    </source>
</evidence>
<dbReference type="GO" id="GO:0005737">
    <property type="term" value="C:cytoplasm"/>
    <property type="evidence" value="ECO:0007669"/>
    <property type="project" value="TreeGrafter"/>
</dbReference>
<dbReference type="PROSITE" id="PS00108">
    <property type="entry name" value="PROTEIN_KINASE_ST"/>
    <property type="match status" value="1"/>
</dbReference>
<name>A0A1X2HFV7_SYNRA</name>
<evidence type="ECO:0000256" key="5">
    <source>
        <dbReference type="ARBA" id="ARBA00022777"/>
    </source>
</evidence>
<dbReference type="PANTHER" id="PTHR11042:SF138">
    <property type="entry name" value="SERINE_THREONINE-PROTEIN KINASE IKS1-RELATED"/>
    <property type="match status" value="1"/>
</dbReference>
<dbReference type="AlphaFoldDB" id="A0A1X2HFV7"/>
<sequence length="836" mass="94929">MHDSHEHFDKRLAGRRASEPALSDQDPASPSPEVTERIPLPLPYLPSDYEPSPSSPRHRFLQANNEAPIPHQDLLSLPPGLGDSFSRLSMRRQRSQSAGSTDPDALVSSATVPYRALMAPATNSHTGELVPYREWTVISQNDASGQIVLYNRESRLVTVRQHLPSNQNQIPPNASSISMGEKCPLCQRPFTPSADHVNVQSPSEPNFMDRNYFRLLASTPIQSPATSRRSTPHHTQDHVQPDARSAPPSDRSDSAIRLNANAFNQGYYSKFFVEQKKLGRGFRGSVYMCDHELDGVKLGKYAVKKVAVGNNHPWLVKMLREVHLLERLRHPNIINYKHAWLEYNRFTPFGPEVPCLFILMECANGGNLEEYLEPEVTEAPPQPTVSNKRDRKAQKRDRIRRQLGQQGTTSQPNEAPSVASNVRTQRRLLSMPEIWSLFLDIVEGLAHLHQHNIVHRDLKPNNLLLKWDDRVRDHDNEWRGAFEHHRGIPRVLISDFGECEDLESTPDSDRTGATGTLEFMAPEHVRMDPSGRHIQEYSPKADMWSLGMVLYYLCYTRLPYSNIDDFDVLREEILGFKEIRFPRSRLDGNVYVDPNDNITSDIPNELKLLIRVLLSQDPEKRPSCEEILPQLRQMRPHNGRNHTNNTRRRASWQAPPSMMKSEPSALGMGGKISALPLEEEPCTANTSAPTIQPLSNGGPEDNPERHERASNSESMDMDMDMDLDPQRSSEKRDAPGHSQEGHKKRRMDRDWLMLSAAPALPRSNAKHKTPRWISSSLSDIGYMGAVKTVTAILKIATCTYPCYPYSPWPMVLYPIILLAILDFWRQVQVKRDAIPF</sequence>
<feature type="region of interest" description="Disordered" evidence="10">
    <location>
        <begin position="1"/>
        <end position="106"/>
    </location>
</feature>
<dbReference type="PROSITE" id="PS50011">
    <property type="entry name" value="PROTEIN_KINASE_DOM"/>
    <property type="match status" value="1"/>
</dbReference>
<dbReference type="SUPFAM" id="SSF56112">
    <property type="entry name" value="Protein kinase-like (PK-like)"/>
    <property type="match status" value="1"/>
</dbReference>
<dbReference type="OMA" id="ATCTYPC"/>
<comment type="catalytic activity">
    <reaction evidence="8">
        <text>L-threonyl-[protein] + ATP = O-phospho-L-threonyl-[protein] + ADP + H(+)</text>
        <dbReference type="Rhea" id="RHEA:46608"/>
        <dbReference type="Rhea" id="RHEA-COMP:11060"/>
        <dbReference type="Rhea" id="RHEA-COMP:11605"/>
        <dbReference type="ChEBI" id="CHEBI:15378"/>
        <dbReference type="ChEBI" id="CHEBI:30013"/>
        <dbReference type="ChEBI" id="CHEBI:30616"/>
        <dbReference type="ChEBI" id="CHEBI:61977"/>
        <dbReference type="ChEBI" id="CHEBI:456216"/>
        <dbReference type="EC" id="2.7.11.1"/>
    </reaction>
</comment>
<feature type="region of interest" description="Disordered" evidence="10">
    <location>
        <begin position="375"/>
        <end position="422"/>
    </location>
</feature>
<keyword evidence="6" id="KW-0067">ATP-binding</keyword>
<keyword evidence="4" id="KW-0547">Nucleotide-binding</keyword>
<feature type="region of interest" description="Disordered" evidence="10">
    <location>
        <begin position="681"/>
        <end position="748"/>
    </location>
</feature>
<evidence type="ECO:0000256" key="9">
    <source>
        <dbReference type="ARBA" id="ARBA00048679"/>
    </source>
</evidence>
<dbReference type="STRING" id="13706.A0A1X2HFV7"/>
<proteinExistence type="inferred from homology"/>
<dbReference type="InterPro" id="IPR000719">
    <property type="entry name" value="Prot_kinase_dom"/>
</dbReference>
<evidence type="ECO:0000313" key="13">
    <source>
        <dbReference type="Proteomes" id="UP000242180"/>
    </source>
</evidence>
<dbReference type="Gene3D" id="1.10.510.10">
    <property type="entry name" value="Transferase(Phosphotransferase) domain 1"/>
    <property type="match status" value="1"/>
</dbReference>
<feature type="region of interest" description="Disordered" evidence="10">
    <location>
        <begin position="629"/>
        <end position="669"/>
    </location>
</feature>
<dbReference type="GO" id="GO:0004674">
    <property type="term" value="F:protein serine/threonine kinase activity"/>
    <property type="evidence" value="ECO:0007669"/>
    <property type="project" value="UniProtKB-KW"/>
</dbReference>
<evidence type="ECO:0000256" key="2">
    <source>
        <dbReference type="ARBA" id="ARBA00022527"/>
    </source>
</evidence>
<keyword evidence="13" id="KW-1185">Reference proteome</keyword>
<comment type="catalytic activity">
    <reaction evidence="9">
        <text>L-seryl-[protein] + ATP = O-phospho-L-seryl-[protein] + ADP + H(+)</text>
        <dbReference type="Rhea" id="RHEA:17989"/>
        <dbReference type="Rhea" id="RHEA-COMP:9863"/>
        <dbReference type="Rhea" id="RHEA-COMP:11604"/>
        <dbReference type="ChEBI" id="CHEBI:15378"/>
        <dbReference type="ChEBI" id="CHEBI:29999"/>
        <dbReference type="ChEBI" id="CHEBI:30616"/>
        <dbReference type="ChEBI" id="CHEBI:83421"/>
        <dbReference type="ChEBI" id="CHEBI:456216"/>
        <dbReference type="EC" id="2.7.11.1"/>
    </reaction>
</comment>
<evidence type="ECO:0000259" key="11">
    <source>
        <dbReference type="PROSITE" id="PS50011"/>
    </source>
</evidence>
<dbReference type="InterPro" id="IPR008271">
    <property type="entry name" value="Ser/Thr_kinase_AS"/>
</dbReference>
<dbReference type="Proteomes" id="UP000242180">
    <property type="component" value="Unassembled WGS sequence"/>
</dbReference>
<gene>
    <name evidence="12" type="ORF">BCR43DRAFT_252416</name>
</gene>
<protein>
    <recommendedName>
        <fullName evidence="1">non-specific serine/threonine protein kinase</fullName>
        <ecNumber evidence="1">2.7.11.1</ecNumber>
    </recommendedName>
</protein>
<dbReference type="PANTHER" id="PTHR11042">
    <property type="entry name" value="EUKARYOTIC TRANSLATION INITIATION FACTOR 2-ALPHA KINASE EIF2-ALPHA KINASE -RELATED"/>
    <property type="match status" value="1"/>
</dbReference>
<dbReference type="EC" id="2.7.11.1" evidence="1"/>
<feature type="compositionally biased region" description="Basic residues" evidence="10">
    <location>
        <begin position="634"/>
        <end position="650"/>
    </location>
</feature>
<dbReference type="SMART" id="SM00220">
    <property type="entry name" value="S_TKc"/>
    <property type="match status" value="1"/>
</dbReference>
<dbReference type="InParanoid" id="A0A1X2HFV7"/>
<evidence type="ECO:0000256" key="7">
    <source>
        <dbReference type="ARBA" id="ARBA00037982"/>
    </source>
</evidence>
<reference evidence="12 13" key="1">
    <citation type="submission" date="2016-07" db="EMBL/GenBank/DDBJ databases">
        <title>Pervasive Adenine N6-methylation of Active Genes in Fungi.</title>
        <authorList>
            <consortium name="DOE Joint Genome Institute"/>
            <person name="Mondo S.J."/>
            <person name="Dannebaum R.O."/>
            <person name="Kuo R.C."/>
            <person name="Labutti K."/>
            <person name="Haridas S."/>
            <person name="Kuo A."/>
            <person name="Salamov A."/>
            <person name="Ahrendt S.R."/>
            <person name="Lipzen A."/>
            <person name="Sullivan W."/>
            <person name="Andreopoulos W.B."/>
            <person name="Clum A."/>
            <person name="Lindquist E."/>
            <person name="Daum C."/>
            <person name="Ramamoorthy G.K."/>
            <person name="Gryganskyi A."/>
            <person name="Culley D."/>
            <person name="Magnuson J.K."/>
            <person name="James T.Y."/>
            <person name="O'Malley M.A."/>
            <person name="Stajich J.E."/>
            <person name="Spatafora J.W."/>
            <person name="Visel A."/>
            <person name="Grigoriev I.V."/>
        </authorList>
    </citation>
    <scope>NUCLEOTIDE SEQUENCE [LARGE SCALE GENOMIC DNA]</scope>
    <source>
        <strain evidence="12 13">NRRL 2496</strain>
    </source>
</reference>
<evidence type="ECO:0000256" key="3">
    <source>
        <dbReference type="ARBA" id="ARBA00022679"/>
    </source>
</evidence>
<dbReference type="FunFam" id="3.30.200.20:FF:000306">
    <property type="entry name" value="IKS protein kinase"/>
    <property type="match status" value="1"/>
</dbReference>
<keyword evidence="5 12" id="KW-0418">Kinase</keyword>
<evidence type="ECO:0000313" key="12">
    <source>
        <dbReference type="EMBL" id="ORY97801.1"/>
    </source>
</evidence>
<comment type="caution">
    <text evidence="12">The sequence shown here is derived from an EMBL/GenBank/DDBJ whole genome shotgun (WGS) entry which is preliminary data.</text>
</comment>
<evidence type="ECO:0000256" key="6">
    <source>
        <dbReference type="ARBA" id="ARBA00022840"/>
    </source>
</evidence>
<keyword evidence="2" id="KW-0723">Serine/threonine-protein kinase</keyword>
<dbReference type="InterPro" id="IPR011009">
    <property type="entry name" value="Kinase-like_dom_sf"/>
</dbReference>
<evidence type="ECO:0000256" key="8">
    <source>
        <dbReference type="ARBA" id="ARBA00047899"/>
    </source>
</evidence>
<dbReference type="Gene3D" id="3.30.200.20">
    <property type="entry name" value="Phosphorylase Kinase, domain 1"/>
    <property type="match status" value="1"/>
</dbReference>